<dbReference type="AlphaFoldDB" id="A0A3P8WRW7"/>
<evidence type="ECO:0000313" key="9">
    <source>
        <dbReference type="Ensembl" id="ENSCSEP00000028251.1"/>
    </source>
</evidence>
<dbReference type="GO" id="GO:1905349">
    <property type="term" value="P:ciliary transition zone assembly"/>
    <property type="evidence" value="ECO:0007669"/>
    <property type="project" value="TreeGrafter"/>
</dbReference>
<evidence type="ECO:0000313" key="10">
    <source>
        <dbReference type="Proteomes" id="UP000265120"/>
    </source>
</evidence>
<keyword evidence="6" id="KW-0206">Cytoskeleton</keyword>
<dbReference type="PANTHER" id="PTHR18879">
    <property type="entry name" value="CENTROSOMAL PROTEIN OF 290 KDA"/>
    <property type="match status" value="1"/>
</dbReference>
<evidence type="ECO:0000256" key="4">
    <source>
        <dbReference type="ARBA" id="ARBA00022794"/>
    </source>
</evidence>
<evidence type="ECO:0000256" key="5">
    <source>
        <dbReference type="ARBA" id="ARBA00023054"/>
    </source>
</evidence>
<proteinExistence type="predicted"/>
<name>A0A3P8WRW7_CYNSE</name>
<evidence type="ECO:0000256" key="6">
    <source>
        <dbReference type="ARBA" id="ARBA00023212"/>
    </source>
</evidence>
<dbReference type="GO" id="GO:1905515">
    <property type="term" value="P:non-motile cilium assembly"/>
    <property type="evidence" value="ECO:0007669"/>
    <property type="project" value="TreeGrafter"/>
</dbReference>
<dbReference type="Ensembl" id="ENSCSET00000028628.1">
    <property type="protein sequence ID" value="ENSCSEP00000028251.1"/>
    <property type="gene ID" value="ENSCSEG00000018047.1"/>
</dbReference>
<dbReference type="GO" id="GO:0001822">
    <property type="term" value="P:kidney development"/>
    <property type="evidence" value="ECO:0007669"/>
    <property type="project" value="TreeGrafter"/>
</dbReference>
<keyword evidence="4" id="KW-0970">Cilium biogenesis/degradation</keyword>
<dbReference type="Proteomes" id="UP000265120">
    <property type="component" value="Unassembled WGS sequence"/>
</dbReference>
<organism evidence="9 10">
    <name type="scientific">Cynoglossus semilaevis</name>
    <name type="common">Tongue sole</name>
    <dbReference type="NCBI Taxonomy" id="244447"/>
    <lineage>
        <taxon>Eukaryota</taxon>
        <taxon>Metazoa</taxon>
        <taxon>Chordata</taxon>
        <taxon>Craniata</taxon>
        <taxon>Vertebrata</taxon>
        <taxon>Euteleostomi</taxon>
        <taxon>Actinopterygii</taxon>
        <taxon>Neopterygii</taxon>
        <taxon>Teleostei</taxon>
        <taxon>Neoteleostei</taxon>
        <taxon>Acanthomorphata</taxon>
        <taxon>Carangaria</taxon>
        <taxon>Pleuronectiformes</taxon>
        <taxon>Pleuronectoidei</taxon>
        <taxon>Cynoglossidae</taxon>
        <taxon>Cynoglossinae</taxon>
        <taxon>Cynoglossus</taxon>
    </lineage>
</organism>
<evidence type="ECO:0000256" key="2">
    <source>
        <dbReference type="ARBA" id="ARBA00004300"/>
    </source>
</evidence>
<evidence type="ECO:0000256" key="7">
    <source>
        <dbReference type="ARBA" id="ARBA00023273"/>
    </source>
</evidence>
<accession>A0A3P8WRW7</accession>
<keyword evidence="10" id="KW-1185">Reference proteome</keyword>
<feature type="coiled-coil region" evidence="8">
    <location>
        <begin position="456"/>
        <end position="483"/>
    </location>
</feature>
<feature type="coiled-coil region" evidence="8">
    <location>
        <begin position="160"/>
        <end position="240"/>
    </location>
</feature>
<dbReference type="InterPro" id="IPR026201">
    <property type="entry name" value="Cep290"/>
</dbReference>
<dbReference type="GO" id="GO:0097711">
    <property type="term" value="P:ciliary basal body-plasma membrane docking"/>
    <property type="evidence" value="ECO:0007669"/>
    <property type="project" value="TreeGrafter"/>
</dbReference>
<feature type="coiled-coil region" evidence="8">
    <location>
        <begin position="345"/>
        <end position="403"/>
    </location>
</feature>
<evidence type="ECO:0000256" key="8">
    <source>
        <dbReference type="SAM" id="Coils"/>
    </source>
</evidence>
<sequence>EKNLREKENELSLLKTQLRTTGENTKLPLVQIQGLTENSWRLWAQLQRKCAILLIFRYCFFHFCLLQGVEAGGVSLRSDTAVHLKTQIHQLLGRNQELRQELKLAREEAARSCSQLGSATEKVSQLEGELELLRKTGSSGVYVRPLTLPEELGPSSTQVISSLNEYAVRLLQELKNKEDETKTLAGVLEQYKDKFSVVSHQQGLLYKEYLSEKSEWQKEKERLEEVKKQLEEQKQTDGIKIQEFNELLDTLGKGPEETRRQFSEALRKLTMLKVNEKKLTRRYTTLLEQEQHLRKENNKLREESINMQLTVTQRIGYLQRYKEMSAYKVSALQKALDDSVPSSELEKANRQFTDLTVKYRDLLQRDSGLIQRTTDVQHLESENESLRHQISAVNKELEISKEKLYTLEQAWESTKSTGGETGRDKASKAVANNEMVSAARRITTLEMKELNERQRAEHAHKMYEHLRNSLKQVEQRNLDLESKVAEVRKWRKRKMKPGRKKTDEVFLSLVPEPLISVKRKKNMK</sequence>
<keyword evidence="3" id="KW-0963">Cytoplasm</keyword>
<dbReference type="PANTHER" id="PTHR18879:SF20">
    <property type="entry name" value="CENTROSOMAL PROTEIN OF 290 KDA"/>
    <property type="match status" value="1"/>
</dbReference>
<dbReference type="GeneTree" id="ENSGT00730000111039"/>
<evidence type="ECO:0000256" key="3">
    <source>
        <dbReference type="ARBA" id="ARBA00022490"/>
    </source>
</evidence>
<dbReference type="GO" id="GO:0034451">
    <property type="term" value="C:centriolar satellite"/>
    <property type="evidence" value="ECO:0007669"/>
    <property type="project" value="TreeGrafter"/>
</dbReference>
<evidence type="ECO:0000256" key="1">
    <source>
        <dbReference type="ARBA" id="ARBA00004120"/>
    </source>
</evidence>
<reference evidence="9" key="2">
    <citation type="submission" date="2025-09" db="UniProtKB">
        <authorList>
            <consortium name="Ensembl"/>
        </authorList>
    </citation>
    <scope>IDENTIFICATION</scope>
</reference>
<reference evidence="9" key="1">
    <citation type="submission" date="2025-08" db="UniProtKB">
        <authorList>
            <consortium name="Ensembl"/>
        </authorList>
    </citation>
    <scope>IDENTIFICATION</scope>
</reference>
<dbReference type="GO" id="GO:0035869">
    <property type="term" value="C:ciliary transition zone"/>
    <property type="evidence" value="ECO:0007669"/>
    <property type="project" value="TreeGrafter"/>
</dbReference>
<keyword evidence="5 8" id="KW-0175">Coiled coil</keyword>
<evidence type="ECO:0008006" key="11">
    <source>
        <dbReference type="Google" id="ProtNLM"/>
    </source>
</evidence>
<keyword evidence="7" id="KW-0966">Cell projection</keyword>
<feature type="coiled-coil region" evidence="8">
    <location>
        <begin position="81"/>
        <end position="136"/>
    </location>
</feature>
<dbReference type="GO" id="GO:0043010">
    <property type="term" value="P:camera-type eye development"/>
    <property type="evidence" value="ECO:0007669"/>
    <property type="project" value="TreeGrafter"/>
</dbReference>
<protein>
    <recommendedName>
        <fullName evidence="11">Centrosomal protein of 290kDa coiled-coil region domain-containing protein</fullName>
    </recommendedName>
</protein>
<comment type="subcellular location">
    <subcellularLocation>
        <location evidence="1">Cytoplasm</location>
        <location evidence="1">Cytoskeleton</location>
        <location evidence="1">Cilium basal body</location>
    </subcellularLocation>
    <subcellularLocation>
        <location evidence="2">Cytoplasm</location>
        <location evidence="2">Cytoskeleton</location>
        <location evidence="2">Microtubule organizing center</location>
        <location evidence="2">Centrosome</location>
    </subcellularLocation>
</comment>